<keyword evidence="3" id="KW-1185">Reference proteome</keyword>
<name>A0ABS3U3C9_9ACTN</name>
<dbReference type="InterPro" id="IPR000073">
    <property type="entry name" value="AB_hydrolase_1"/>
</dbReference>
<evidence type="ECO:0000313" key="3">
    <source>
        <dbReference type="Proteomes" id="UP000681341"/>
    </source>
</evidence>
<dbReference type="Pfam" id="PF12697">
    <property type="entry name" value="Abhydrolase_6"/>
    <property type="match status" value="1"/>
</dbReference>
<proteinExistence type="predicted"/>
<dbReference type="InterPro" id="IPR050471">
    <property type="entry name" value="AB_hydrolase"/>
</dbReference>
<dbReference type="Proteomes" id="UP000681341">
    <property type="component" value="Unassembled WGS sequence"/>
</dbReference>
<comment type="caution">
    <text evidence="2">The sequence shown here is derived from an EMBL/GenBank/DDBJ whole genome shotgun (WGS) entry which is preliminary data.</text>
</comment>
<dbReference type="RefSeq" id="WP_208495767.1">
    <property type="nucleotide sequence ID" value="NZ_JAGFNP010000004.1"/>
</dbReference>
<dbReference type="EMBL" id="JAGFNP010000004">
    <property type="protein sequence ID" value="MBO3732956.1"/>
    <property type="molecule type" value="Genomic_DNA"/>
</dbReference>
<accession>A0ABS3U3C9</accession>
<dbReference type="PANTHER" id="PTHR43433">
    <property type="entry name" value="HYDROLASE, ALPHA/BETA FOLD FAMILY PROTEIN"/>
    <property type="match status" value="1"/>
</dbReference>
<sequence>MPHLDLVETTVDYYRRGEGPPLLLVPGGSGHGGVLERLADRLADDYGVAVMSTRVASTRRPGTALGDQLPKVHATDAAAVIDALFDEPPVVLGFSAGAITALDLLAHHPERVRLAVVHEPPLVNLLPEAARLRSILAEVRESARVGDLEAAGKLMTELMIDTDIRFTAPALRRFGGWPDGYAGTRPEPPTPELLELFGRLGDLQPLFLEHVLVQFTGYDPDLTALATHAEQLVLAVGADSGRDLPFQTAAALAARLGLPLTEFPGGHLGPVERPTQFAGALKALLDASTGLVPPQ</sequence>
<evidence type="ECO:0000313" key="2">
    <source>
        <dbReference type="EMBL" id="MBO3732956.1"/>
    </source>
</evidence>
<gene>
    <name evidence="2" type="ORF">J5V16_08985</name>
</gene>
<dbReference type="InterPro" id="IPR029058">
    <property type="entry name" value="AB_hydrolase_fold"/>
</dbReference>
<keyword evidence="2" id="KW-0378">Hydrolase</keyword>
<dbReference type="SUPFAM" id="SSF53474">
    <property type="entry name" value="alpha/beta-Hydrolases"/>
    <property type="match status" value="1"/>
</dbReference>
<protein>
    <submittedName>
        <fullName evidence="2">Alpha/beta hydrolase</fullName>
    </submittedName>
</protein>
<dbReference type="Gene3D" id="3.40.50.1820">
    <property type="entry name" value="alpha/beta hydrolase"/>
    <property type="match status" value="1"/>
</dbReference>
<reference evidence="2 3" key="1">
    <citation type="submission" date="2021-03" db="EMBL/GenBank/DDBJ databases">
        <title>Glycomyces sp. nov., a novel actinomycete isolated from soil.</title>
        <authorList>
            <person name="Yang X."/>
            <person name="Xu X."/>
        </authorList>
    </citation>
    <scope>NUCLEOTIDE SEQUENCE [LARGE SCALE GENOMIC DNA]</scope>
    <source>
        <strain evidence="2 3">NEAU-S30</strain>
    </source>
</reference>
<dbReference type="GO" id="GO:0016787">
    <property type="term" value="F:hydrolase activity"/>
    <property type="evidence" value="ECO:0007669"/>
    <property type="project" value="UniProtKB-KW"/>
</dbReference>
<organism evidence="2 3">
    <name type="scientific">Glycomyces niveus</name>
    <dbReference type="NCBI Taxonomy" id="2820287"/>
    <lineage>
        <taxon>Bacteria</taxon>
        <taxon>Bacillati</taxon>
        <taxon>Actinomycetota</taxon>
        <taxon>Actinomycetes</taxon>
        <taxon>Glycomycetales</taxon>
        <taxon>Glycomycetaceae</taxon>
        <taxon>Glycomyces</taxon>
    </lineage>
</organism>
<dbReference type="PANTHER" id="PTHR43433:SF5">
    <property type="entry name" value="AB HYDROLASE-1 DOMAIN-CONTAINING PROTEIN"/>
    <property type="match status" value="1"/>
</dbReference>
<feature type="domain" description="AB hydrolase-1" evidence="1">
    <location>
        <begin position="22"/>
        <end position="279"/>
    </location>
</feature>
<evidence type="ECO:0000259" key="1">
    <source>
        <dbReference type="Pfam" id="PF12697"/>
    </source>
</evidence>